<organism evidence="2 3">
    <name type="scientific">Brucella rhizosphaerae</name>
    <dbReference type="NCBI Taxonomy" id="571254"/>
    <lineage>
        <taxon>Bacteria</taxon>
        <taxon>Pseudomonadati</taxon>
        <taxon>Pseudomonadota</taxon>
        <taxon>Alphaproteobacteria</taxon>
        <taxon>Hyphomicrobiales</taxon>
        <taxon>Brucellaceae</taxon>
        <taxon>Brucella/Ochrobactrum group</taxon>
        <taxon>Brucella</taxon>
    </lineage>
</organism>
<gene>
    <name evidence="2" type="ORF">CEV32_3892</name>
</gene>
<evidence type="ECO:0000313" key="3">
    <source>
        <dbReference type="Proteomes" id="UP000216345"/>
    </source>
</evidence>
<comment type="caution">
    <text evidence="2">The sequence shown here is derived from an EMBL/GenBank/DDBJ whole genome shotgun (WGS) entry which is preliminary data.</text>
</comment>
<keyword evidence="3" id="KW-1185">Reference proteome</keyword>
<evidence type="ECO:0000313" key="2">
    <source>
        <dbReference type="EMBL" id="OYR17155.1"/>
    </source>
</evidence>
<name>A0A256FQL7_9HYPH</name>
<proteinExistence type="predicted"/>
<reference evidence="2 3" key="1">
    <citation type="submission" date="2017-07" db="EMBL/GenBank/DDBJ databases">
        <title>Phylogenetic study on the rhizospheric bacterium Ochrobactrum sp. A44.</title>
        <authorList>
            <person name="Krzyzanowska D.M."/>
            <person name="Ossowicki A."/>
            <person name="Rajewska M."/>
            <person name="Maciag T."/>
            <person name="Kaczynski Z."/>
            <person name="Czerwicka M."/>
            <person name="Jafra S."/>
        </authorList>
    </citation>
    <scope>NUCLEOTIDE SEQUENCE [LARGE SCALE GENOMIC DNA]</scope>
    <source>
        <strain evidence="2 3">PR17</strain>
    </source>
</reference>
<feature type="region of interest" description="Disordered" evidence="1">
    <location>
        <begin position="1"/>
        <end position="30"/>
    </location>
</feature>
<sequence length="145" mass="15574">MHEVQRPARVRPCLDQDRRPRAHRASPRPALAHRQALLAVEPVDRAHVAGRHPVVFLAIVTPVHAGGSEAGKDSSEASRTGSKLSLSLVDGSAVLSCWTPLERRRSGRNGTRKAPGASTPLCSRWRVSPAQGFAIRAPPASSRTT</sequence>
<dbReference type="AlphaFoldDB" id="A0A256FQL7"/>
<feature type="region of interest" description="Disordered" evidence="1">
    <location>
        <begin position="100"/>
        <end position="123"/>
    </location>
</feature>
<dbReference type="EMBL" id="NNRK01000020">
    <property type="protein sequence ID" value="OYR17155.1"/>
    <property type="molecule type" value="Genomic_DNA"/>
</dbReference>
<protein>
    <submittedName>
        <fullName evidence="2">Uncharacterized protein</fullName>
    </submittedName>
</protein>
<dbReference type="Proteomes" id="UP000216345">
    <property type="component" value="Unassembled WGS sequence"/>
</dbReference>
<evidence type="ECO:0000256" key="1">
    <source>
        <dbReference type="SAM" id="MobiDB-lite"/>
    </source>
</evidence>
<accession>A0A256FQL7</accession>
<feature type="compositionally biased region" description="Basic and acidic residues" evidence="1">
    <location>
        <begin position="1"/>
        <end position="19"/>
    </location>
</feature>